<dbReference type="GO" id="GO:0008984">
    <property type="term" value="F:protein-glutamate methylesterase activity"/>
    <property type="evidence" value="ECO:0007669"/>
    <property type="project" value="UniProtKB-UniRule"/>
</dbReference>
<keyword evidence="1 5" id="KW-0963">Cytoplasm</keyword>
<organism evidence="11 12">
    <name type="scientific">Albimonas donghaensis</name>
    <dbReference type="NCBI Taxonomy" id="356660"/>
    <lineage>
        <taxon>Bacteria</taxon>
        <taxon>Pseudomonadati</taxon>
        <taxon>Pseudomonadota</taxon>
        <taxon>Alphaproteobacteria</taxon>
        <taxon>Rhodobacterales</taxon>
        <taxon>Paracoccaceae</taxon>
        <taxon>Albimonas</taxon>
    </lineage>
</organism>
<evidence type="ECO:0000256" key="2">
    <source>
        <dbReference type="ARBA" id="ARBA00022500"/>
    </source>
</evidence>
<comment type="function">
    <text evidence="5">Involved in chemotaxis. Part of a chemotaxis signal transduction system that modulates chemotaxis in response to various stimuli. Catalyzes the demethylation of specific methylglutamate residues introduced into the chemoreceptors (methyl-accepting chemotaxis proteins or MCP) by CheR. Also mediates the irreversible deamidation of specific glutamine residues to glutamic acid.</text>
</comment>
<dbReference type="GO" id="GO:0000156">
    <property type="term" value="F:phosphorelay response regulator activity"/>
    <property type="evidence" value="ECO:0007669"/>
    <property type="project" value="InterPro"/>
</dbReference>
<evidence type="ECO:0000256" key="5">
    <source>
        <dbReference type="HAMAP-Rule" id="MF_00099"/>
    </source>
</evidence>
<dbReference type="GO" id="GO:0050568">
    <property type="term" value="F:protein-glutamine glutaminase activity"/>
    <property type="evidence" value="ECO:0007669"/>
    <property type="project" value="UniProtKB-UniRule"/>
</dbReference>
<dbReference type="EC" id="3.5.1.44" evidence="5"/>
<evidence type="ECO:0000256" key="3">
    <source>
        <dbReference type="ARBA" id="ARBA00022801"/>
    </source>
</evidence>
<dbReference type="InterPro" id="IPR001789">
    <property type="entry name" value="Sig_transdc_resp-reg_receiver"/>
</dbReference>
<keyword evidence="5 7" id="KW-0597">Phosphoprotein</keyword>
<dbReference type="InterPro" id="IPR008248">
    <property type="entry name" value="CheB-like"/>
</dbReference>
<feature type="modified residue" description="4-aspartylphosphate" evidence="5 7">
    <location>
        <position position="58"/>
    </location>
</feature>
<protein>
    <recommendedName>
        <fullName evidence="5">Protein-glutamate methylesterase/protein-glutamine glutaminase</fullName>
        <ecNumber evidence="5">3.1.1.61</ecNumber>
        <ecNumber evidence="5">3.5.1.44</ecNumber>
    </recommendedName>
</protein>
<feature type="domain" description="CheB-type methylesterase" evidence="10">
    <location>
        <begin position="195"/>
        <end position="393"/>
    </location>
</feature>
<evidence type="ECO:0000256" key="1">
    <source>
        <dbReference type="ARBA" id="ARBA00022490"/>
    </source>
</evidence>
<dbReference type="Pfam" id="PF00072">
    <property type="entry name" value="Response_reg"/>
    <property type="match status" value="1"/>
</dbReference>
<evidence type="ECO:0000313" key="12">
    <source>
        <dbReference type="Proteomes" id="UP000199118"/>
    </source>
</evidence>
<dbReference type="EC" id="3.1.1.61" evidence="5"/>
<dbReference type="InterPro" id="IPR011006">
    <property type="entry name" value="CheY-like_superfamily"/>
</dbReference>
<dbReference type="SUPFAM" id="SSF52738">
    <property type="entry name" value="Methylesterase CheB, C-terminal domain"/>
    <property type="match status" value="1"/>
</dbReference>
<evidence type="ECO:0000256" key="7">
    <source>
        <dbReference type="PROSITE-ProRule" id="PRU00169"/>
    </source>
</evidence>
<dbReference type="CDD" id="cd17541">
    <property type="entry name" value="REC_CheB-like"/>
    <property type="match status" value="1"/>
</dbReference>
<dbReference type="OrthoDB" id="9793421at2"/>
<sequence>MSGGPIRVVVVDDSRLMQGIITAALEAEGDIKVAAKAGNVAEGRRMIKETDPDAVTLDVEMPGMNGLEFLEKIMTLRPTPVVMVSSLTAEGTEITLAALQIGAVDVVRKPSGPDPMGPFGRELREKVRTAARAQVRRRAPLAAPPVPLPGDGAGKAAPPLRTGRPASSRPDPARVGQGRQPAPAPALADRPAAPPEPTRASAWKRALIAVGASTGGVGALAELLEGLPHDLPPVVITQHMPEGYTDRFARRLRDKLGRDVAEARDAEPLTSGMVRIAPGSRHLEVQIGGRRLLTRLGDSTPVTGHCPSVDVLFGSVARAAGPGAVGVILTGMGRDGAAGLRAMRGAGAATLGQSERTCVVYGMPRAARELGAVEEEHDLDRLAARICDFARSAPSRRAAPGN</sequence>
<dbReference type="Gene3D" id="3.40.50.2300">
    <property type="match status" value="1"/>
</dbReference>
<feature type="domain" description="Response regulatory" evidence="9">
    <location>
        <begin position="7"/>
        <end position="124"/>
    </location>
</feature>
<reference evidence="11 12" key="1">
    <citation type="submission" date="2016-10" db="EMBL/GenBank/DDBJ databases">
        <authorList>
            <person name="de Groot N.N."/>
        </authorList>
    </citation>
    <scope>NUCLEOTIDE SEQUENCE [LARGE SCALE GENOMIC DNA]</scope>
    <source>
        <strain evidence="11 12">DSM 17890</strain>
    </source>
</reference>
<dbReference type="NCBIfam" id="NF001965">
    <property type="entry name" value="PRK00742.1"/>
    <property type="match status" value="1"/>
</dbReference>
<dbReference type="PIRSF" id="PIRSF000876">
    <property type="entry name" value="RR_chemtxs_CheB"/>
    <property type="match status" value="1"/>
</dbReference>
<comment type="similarity">
    <text evidence="5">Belongs to the CheB family.</text>
</comment>
<dbReference type="GO" id="GO:0005737">
    <property type="term" value="C:cytoplasm"/>
    <property type="evidence" value="ECO:0007669"/>
    <property type="project" value="UniProtKB-SubCell"/>
</dbReference>
<dbReference type="PANTHER" id="PTHR42872:SF6">
    <property type="entry name" value="PROTEIN-GLUTAMATE METHYLESTERASE_PROTEIN-GLUTAMINE GLUTAMINASE"/>
    <property type="match status" value="1"/>
</dbReference>
<evidence type="ECO:0000259" key="9">
    <source>
        <dbReference type="PROSITE" id="PS50110"/>
    </source>
</evidence>
<dbReference type="RefSeq" id="WP_092680863.1">
    <property type="nucleotide sequence ID" value="NZ_FNMZ01000002.1"/>
</dbReference>
<name>A0A1H2X8T5_9RHOB</name>
<dbReference type="PANTHER" id="PTHR42872">
    <property type="entry name" value="PROTEIN-GLUTAMATE METHYLESTERASE/PROTEIN-GLUTAMINE GLUTAMINASE"/>
    <property type="match status" value="1"/>
</dbReference>
<proteinExistence type="inferred from homology"/>
<evidence type="ECO:0000256" key="8">
    <source>
        <dbReference type="SAM" id="MobiDB-lite"/>
    </source>
</evidence>
<dbReference type="Proteomes" id="UP000199118">
    <property type="component" value="Unassembled WGS sequence"/>
</dbReference>
<comment type="PTM">
    <text evidence="5">Phosphorylated by CheA. Phosphorylation of the N-terminal regulatory domain activates the methylesterase activity.</text>
</comment>
<feature type="active site" evidence="5 6">
    <location>
        <position position="239"/>
    </location>
</feature>
<feature type="active site" evidence="5 6">
    <location>
        <position position="335"/>
    </location>
</feature>
<keyword evidence="3 5" id="KW-0378">Hydrolase</keyword>
<keyword evidence="2 5" id="KW-0145">Chemotaxis</keyword>
<comment type="subcellular location">
    <subcellularLocation>
        <location evidence="5">Cytoplasm</location>
    </subcellularLocation>
</comment>
<comment type="domain">
    <text evidence="5">Contains a C-terminal catalytic domain, and an N-terminal region which modulates catalytic activity.</text>
</comment>
<dbReference type="HAMAP" id="MF_00099">
    <property type="entry name" value="CheB_chemtxs"/>
    <property type="match status" value="1"/>
</dbReference>
<accession>A0A1H2X8T5</accession>
<comment type="catalytic activity">
    <reaction evidence="4 5">
        <text>[protein]-L-glutamate 5-O-methyl ester + H2O = L-glutamyl-[protein] + methanol + H(+)</text>
        <dbReference type="Rhea" id="RHEA:23236"/>
        <dbReference type="Rhea" id="RHEA-COMP:10208"/>
        <dbReference type="Rhea" id="RHEA-COMP:10311"/>
        <dbReference type="ChEBI" id="CHEBI:15377"/>
        <dbReference type="ChEBI" id="CHEBI:15378"/>
        <dbReference type="ChEBI" id="CHEBI:17790"/>
        <dbReference type="ChEBI" id="CHEBI:29973"/>
        <dbReference type="ChEBI" id="CHEBI:82795"/>
        <dbReference type="EC" id="3.1.1.61"/>
    </reaction>
</comment>
<dbReference type="CDD" id="cd16432">
    <property type="entry name" value="CheB_Rec"/>
    <property type="match status" value="1"/>
</dbReference>
<evidence type="ECO:0000256" key="4">
    <source>
        <dbReference type="ARBA" id="ARBA00048267"/>
    </source>
</evidence>
<feature type="region of interest" description="Disordered" evidence="8">
    <location>
        <begin position="128"/>
        <end position="200"/>
    </location>
</feature>
<dbReference type="AlphaFoldDB" id="A0A1H2X8T5"/>
<dbReference type="GO" id="GO:0006935">
    <property type="term" value="P:chemotaxis"/>
    <property type="evidence" value="ECO:0007669"/>
    <property type="project" value="UniProtKB-UniRule"/>
</dbReference>
<comment type="catalytic activity">
    <reaction evidence="5">
        <text>L-glutaminyl-[protein] + H2O = L-glutamyl-[protein] + NH4(+)</text>
        <dbReference type="Rhea" id="RHEA:16441"/>
        <dbReference type="Rhea" id="RHEA-COMP:10207"/>
        <dbReference type="Rhea" id="RHEA-COMP:10208"/>
        <dbReference type="ChEBI" id="CHEBI:15377"/>
        <dbReference type="ChEBI" id="CHEBI:28938"/>
        <dbReference type="ChEBI" id="CHEBI:29973"/>
        <dbReference type="ChEBI" id="CHEBI:30011"/>
        <dbReference type="EC" id="3.5.1.44"/>
    </reaction>
</comment>
<evidence type="ECO:0000313" key="11">
    <source>
        <dbReference type="EMBL" id="SDW89313.1"/>
    </source>
</evidence>
<feature type="active site" evidence="5 6">
    <location>
        <position position="213"/>
    </location>
</feature>
<dbReference type="Gene3D" id="3.40.50.180">
    <property type="entry name" value="Methylesterase CheB, C-terminal domain"/>
    <property type="match status" value="1"/>
</dbReference>
<dbReference type="PROSITE" id="PS50122">
    <property type="entry name" value="CHEB"/>
    <property type="match status" value="1"/>
</dbReference>
<dbReference type="Pfam" id="PF01339">
    <property type="entry name" value="CheB_methylest"/>
    <property type="match status" value="1"/>
</dbReference>
<dbReference type="SMART" id="SM00448">
    <property type="entry name" value="REC"/>
    <property type="match status" value="1"/>
</dbReference>
<keyword evidence="12" id="KW-1185">Reference proteome</keyword>
<dbReference type="InterPro" id="IPR000673">
    <property type="entry name" value="Sig_transdc_resp-reg_Me-estase"/>
</dbReference>
<dbReference type="InterPro" id="IPR035909">
    <property type="entry name" value="CheB_C"/>
</dbReference>
<dbReference type="SUPFAM" id="SSF52172">
    <property type="entry name" value="CheY-like"/>
    <property type="match status" value="1"/>
</dbReference>
<evidence type="ECO:0000259" key="10">
    <source>
        <dbReference type="PROSITE" id="PS50122"/>
    </source>
</evidence>
<dbReference type="EMBL" id="FNMZ01000002">
    <property type="protein sequence ID" value="SDW89313.1"/>
    <property type="molecule type" value="Genomic_DNA"/>
</dbReference>
<dbReference type="STRING" id="356660.SAMN05444336_102652"/>
<gene>
    <name evidence="5" type="primary">cheB</name>
    <name evidence="11" type="ORF">SAMN05444336_102652</name>
</gene>
<evidence type="ECO:0000256" key="6">
    <source>
        <dbReference type="PROSITE-ProRule" id="PRU00050"/>
    </source>
</evidence>
<dbReference type="PROSITE" id="PS50110">
    <property type="entry name" value="RESPONSE_REGULATORY"/>
    <property type="match status" value="1"/>
</dbReference>